<comment type="caution">
    <text evidence="3">The sequence shown here is derived from an EMBL/GenBank/DDBJ whole genome shotgun (WGS) entry which is preliminary data.</text>
</comment>
<keyword evidence="4" id="KW-1185">Reference proteome</keyword>
<keyword evidence="2" id="KW-1133">Transmembrane helix</keyword>
<feature type="compositionally biased region" description="Low complexity" evidence="1">
    <location>
        <begin position="294"/>
        <end position="314"/>
    </location>
</feature>
<name>A0AAV9JRI5_9PEZI</name>
<proteinExistence type="predicted"/>
<keyword evidence="2" id="KW-0812">Transmembrane</keyword>
<dbReference type="AlphaFoldDB" id="A0AAV9JRI5"/>
<feature type="region of interest" description="Disordered" evidence="1">
    <location>
        <begin position="246"/>
        <end position="314"/>
    </location>
</feature>
<feature type="transmembrane region" description="Helical" evidence="2">
    <location>
        <begin position="158"/>
        <end position="181"/>
    </location>
</feature>
<accession>A0AAV9JRI5</accession>
<dbReference type="EMBL" id="JAVFHQ010000009">
    <property type="protein sequence ID" value="KAK4548064.1"/>
    <property type="molecule type" value="Genomic_DNA"/>
</dbReference>
<feature type="transmembrane region" description="Helical" evidence="2">
    <location>
        <begin position="54"/>
        <end position="73"/>
    </location>
</feature>
<evidence type="ECO:0000256" key="2">
    <source>
        <dbReference type="SAM" id="Phobius"/>
    </source>
</evidence>
<keyword evidence="2" id="KW-0472">Membrane</keyword>
<evidence type="ECO:0000256" key="1">
    <source>
        <dbReference type="SAM" id="MobiDB-lite"/>
    </source>
</evidence>
<gene>
    <name evidence="3" type="ORF">LTR36_010784</name>
</gene>
<reference evidence="3 4" key="1">
    <citation type="submission" date="2021-11" db="EMBL/GenBank/DDBJ databases">
        <title>Black yeast isolated from Biological Soil Crust.</title>
        <authorList>
            <person name="Kurbessoian T."/>
        </authorList>
    </citation>
    <scope>NUCLEOTIDE SEQUENCE [LARGE SCALE GENOMIC DNA]</scope>
    <source>
        <strain evidence="3 4">CCFEE 5522</strain>
    </source>
</reference>
<sequence>MGLFKGGALRLFQTALYAVLFLCAAIILGIYSYFLSVLADRNDPIAKWTRAVEGISGAATLYLIFAVLLTCCFGGVSALAFTAVVLDILFCGTMIAVAIMTRHGASSCKGYVRTPLGNGQASSGSGGFGNGFGEGGSNSDNNVTYSVHLGTACNLNTAVFALSLIAALLFLCTAALQLALIRSHKKEKRYGPGPKNNYTSGFGKKRGLFSKKNKNVDQDAELGGAGAGTAAGAGMLAPEQHDMRPSHETGYTGSTVGAPGEASYDKVDGAGTHAPHGAHGGYYTQPQGHGVNPYGYENNTPTTGTTTTGTATNY</sequence>
<evidence type="ECO:0000313" key="4">
    <source>
        <dbReference type="Proteomes" id="UP001324427"/>
    </source>
</evidence>
<dbReference type="Proteomes" id="UP001324427">
    <property type="component" value="Unassembled WGS sequence"/>
</dbReference>
<feature type="transmembrane region" description="Helical" evidence="2">
    <location>
        <begin position="80"/>
        <end position="100"/>
    </location>
</feature>
<evidence type="ECO:0008006" key="5">
    <source>
        <dbReference type="Google" id="ProtNLM"/>
    </source>
</evidence>
<protein>
    <recommendedName>
        <fullName evidence="5">MARVEL domain-containing protein</fullName>
    </recommendedName>
</protein>
<feature type="region of interest" description="Disordered" evidence="1">
    <location>
        <begin position="186"/>
        <end position="205"/>
    </location>
</feature>
<feature type="transmembrane region" description="Helical" evidence="2">
    <location>
        <begin position="12"/>
        <end position="34"/>
    </location>
</feature>
<organism evidence="3 4">
    <name type="scientific">Oleoguttula mirabilis</name>
    <dbReference type="NCBI Taxonomy" id="1507867"/>
    <lineage>
        <taxon>Eukaryota</taxon>
        <taxon>Fungi</taxon>
        <taxon>Dikarya</taxon>
        <taxon>Ascomycota</taxon>
        <taxon>Pezizomycotina</taxon>
        <taxon>Dothideomycetes</taxon>
        <taxon>Dothideomycetidae</taxon>
        <taxon>Mycosphaerellales</taxon>
        <taxon>Teratosphaeriaceae</taxon>
        <taxon>Oleoguttula</taxon>
    </lineage>
</organism>
<evidence type="ECO:0000313" key="3">
    <source>
        <dbReference type="EMBL" id="KAK4548064.1"/>
    </source>
</evidence>